<evidence type="ECO:0008006" key="4">
    <source>
        <dbReference type="Google" id="ProtNLM"/>
    </source>
</evidence>
<accession>A0A9D4TS38</accession>
<dbReference type="OrthoDB" id="10656502at2759"/>
<organism evidence="2 3">
    <name type="scientific">Chlorella vulgaris</name>
    <name type="common">Green alga</name>
    <dbReference type="NCBI Taxonomy" id="3077"/>
    <lineage>
        <taxon>Eukaryota</taxon>
        <taxon>Viridiplantae</taxon>
        <taxon>Chlorophyta</taxon>
        <taxon>core chlorophytes</taxon>
        <taxon>Trebouxiophyceae</taxon>
        <taxon>Chlorellales</taxon>
        <taxon>Chlorellaceae</taxon>
        <taxon>Chlorella clade</taxon>
        <taxon>Chlorella</taxon>
    </lineage>
</organism>
<reference evidence="2" key="2">
    <citation type="submission" date="2020-11" db="EMBL/GenBank/DDBJ databases">
        <authorList>
            <person name="Cecchin M."/>
            <person name="Marcolungo L."/>
            <person name="Rossato M."/>
            <person name="Girolomoni L."/>
            <person name="Cosentino E."/>
            <person name="Cuine S."/>
            <person name="Li-Beisson Y."/>
            <person name="Delledonne M."/>
            <person name="Ballottari M."/>
        </authorList>
    </citation>
    <scope>NUCLEOTIDE SEQUENCE</scope>
    <source>
        <strain evidence="2">211/11P</strain>
        <tissue evidence="2">Whole cell</tissue>
    </source>
</reference>
<dbReference type="EMBL" id="SIDB01000005">
    <property type="protein sequence ID" value="KAI3432802.1"/>
    <property type="molecule type" value="Genomic_DNA"/>
</dbReference>
<feature type="compositionally biased region" description="Low complexity" evidence="1">
    <location>
        <begin position="42"/>
        <end position="86"/>
    </location>
</feature>
<dbReference type="Gene3D" id="1.10.238.10">
    <property type="entry name" value="EF-hand"/>
    <property type="match status" value="1"/>
</dbReference>
<keyword evidence="3" id="KW-1185">Reference proteome</keyword>
<feature type="region of interest" description="Disordered" evidence="1">
    <location>
        <begin position="1"/>
        <end position="98"/>
    </location>
</feature>
<evidence type="ECO:0000313" key="2">
    <source>
        <dbReference type="EMBL" id="KAI3432802.1"/>
    </source>
</evidence>
<evidence type="ECO:0000256" key="1">
    <source>
        <dbReference type="SAM" id="MobiDB-lite"/>
    </source>
</evidence>
<protein>
    <recommendedName>
        <fullName evidence="4">EF-hand domain-containing protein</fullName>
    </recommendedName>
</protein>
<comment type="caution">
    <text evidence="2">The sequence shown here is derived from an EMBL/GenBank/DDBJ whole genome shotgun (WGS) entry which is preliminary data.</text>
</comment>
<dbReference type="AlphaFoldDB" id="A0A9D4TS38"/>
<proteinExistence type="predicted"/>
<dbReference type="Proteomes" id="UP001055712">
    <property type="component" value="Unassembled WGS sequence"/>
</dbReference>
<sequence>MDQGLQQVPEGSLPHPSPSSTQTPARRPTRGKLGVSQRKAAKPALPASASPLAQAPGQQTAQQQPQAQQPRQQPQTQQRPQQQQPRQQRKKKTQALFDPSAAEVDACFAQLAQGESSGVVTEQDIMQVGRALGSELEPEAVHNMMRMAAESVLGWSSGAGRHRGASGTLNLPEFRRLVEHFRVTATA</sequence>
<gene>
    <name evidence="2" type="ORF">D9Q98_010386</name>
</gene>
<reference evidence="2" key="1">
    <citation type="journal article" date="2019" name="Plant J.">
        <title>Chlorella vulgaris genome assembly and annotation reveals the molecular basis for metabolic acclimation to high light conditions.</title>
        <authorList>
            <person name="Cecchin M."/>
            <person name="Marcolungo L."/>
            <person name="Rossato M."/>
            <person name="Girolomoni L."/>
            <person name="Cosentino E."/>
            <person name="Cuine S."/>
            <person name="Li-Beisson Y."/>
            <person name="Delledonne M."/>
            <person name="Ballottari M."/>
        </authorList>
    </citation>
    <scope>NUCLEOTIDE SEQUENCE</scope>
    <source>
        <strain evidence="2">211/11P</strain>
    </source>
</reference>
<name>A0A9D4TS38_CHLVU</name>
<evidence type="ECO:0000313" key="3">
    <source>
        <dbReference type="Proteomes" id="UP001055712"/>
    </source>
</evidence>